<dbReference type="Proteomes" id="UP000035368">
    <property type="component" value="Chromosome"/>
</dbReference>
<protein>
    <recommendedName>
        <fullName evidence="3">Putative zinc-finger domain-containing protein</fullName>
    </recommendedName>
</protein>
<keyword evidence="5" id="KW-1185">Reference proteome</keyword>
<accession>A0A0G3GVE4</accession>
<dbReference type="PATRIC" id="fig|1050174.4.peg.968"/>
<dbReference type="InterPro" id="IPR027383">
    <property type="entry name" value="Znf_put"/>
</dbReference>
<name>A0A0G3GVE4_9CORY</name>
<evidence type="ECO:0000313" key="5">
    <source>
        <dbReference type="Proteomes" id="UP000035368"/>
    </source>
</evidence>
<evidence type="ECO:0000256" key="1">
    <source>
        <dbReference type="ARBA" id="ARBA00023015"/>
    </source>
</evidence>
<dbReference type="STRING" id="1050174.CEPID_04785"/>
<keyword evidence="2" id="KW-0804">Transcription</keyword>
<keyword evidence="1" id="KW-0805">Transcription regulation</keyword>
<proteinExistence type="predicted"/>
<reference evidence="4 5" key="1">
    <citation type="submission" date="2015-05" db="EMBL/GenBank/DDBJ databases">
        <title>Complete genome sequence of Corynebacterium epidermidicanis DSM 45586, isolated from the skin of a dog suffering from pruritus.</title>
        <authorList>
            <person name="Ruckert C."/>
            <person name="Albersmeier A."/>
            <person name="Winkler A."/>
            <person name="Tauch A."/>
        </authorList>
    </citation>
    <scope>NUCLEOTIDE SEQUENCE [LARGE SCALE GENOMIC DNA]</scope>
    <source>
        <strain evidence="4 5">DSM 45586</strain>
    </source>
</reference>
<dbReference type="Pfam" id="PF13490">
    <property type="entry name" value="zf-HC2"/>
    <property type="match status" value="1"/>
</dbReference>
<feature type="domain" description="Putative zinc-finger" evidence="3">
    <location>
        <begin position="50"/>
        <end position="79"/>
    </location>
</feature>
<gene>
    <name evidence="4" type="ORF">CEPID_04785</name>
</gene>
<dbReference type="EMBL" id="CP011541">
    <property type="protein sequence ID" value="AKK02827.1"/>
    <property type="molecule type" value="Genomic_DNA"/>
</dbReference>
<dbReference type="Gene3D" id="1.10.10.1320">
    <property type="entry name" value="Anti-sigma factor, zinc-finger domain"/>
    <property type="match status" value="1"/>
</dbReference>
<evidence type="ECO:0000256" key="2">
    <source>
        <dbReference type="ARBA" id="ARBA00023163"/>
    </source>
</evidence>
<sequence>MPTIWKGVEQFVVATPKRPFRPHLPQLPKLTEARDRADHGFDSIEHLSAEAIAGYVDNELPTIAMNRARVHLVHCAECRAEVLAQRRASERLRKSAAEELSAPSSLLDKLTSIAQSCPEGPPADDLPAARATSFSARVETFYRAVKKAHGK</sequence>
<evidence type="ECO:0000313" key="4">
    <source>
        <dbReference type="EMBL" id="AKK02827.1"/>
    </source>
</evidence>
<evidence type="ECO:0000259" key="3">
    <source>
        <dbReference type="Pfam" id="PF13490"/>
    </source>
</evidence>
<dbReference type="KEGG" id="cei:CEPID_04785"/>
<dbReference type="InterPro" id="IPR041916">
    <property type="entry name" value="Anti_sigma_zinc_sf"/>
</dbReference>
<dbReference type="RefSeq" id="WP_144413447.1">
    <property type="nucleotide sequence ID" value="NZ_CP011541.1"/>
</dbReference>
<dbReference type="AlphaFoldDB" id="A0A0G3GVE4"/>
<dbReference type="OrthoDB" id="4425192at2"/>
<organism evidence="4 5">
    <name type="scientific">Corynebacterium epidermidicanis</name>
    <dbReference type="NCBI Taxonomy" id="1050174"/>
    <lineage>
        <taxon>Bacteria</taxon>
        <taxon>Bacillati</taxon>
        <taxon>Actinomycetota</taxon>
        <taxon>Actinomycetes</taxon>
        <taxon>Mycobacteriales</taxon>
        <taxon>Corynebacteriaceae</taxon>
        <taxon>Corynebacterium</taxon>
    </lineage>
</organism>